<dbReference type="InterPro" id="IPR001873">
    <property type="entry name" value="ENaC"/>
</dbReference>
<evidence type="ECO:0000256" key="7">
    <source>
        <dbReference type="ARBA" id="ARBA00023053"/>
    </source>
</evidence>
<keyword evidence="3 12" id="KW-0813">Transport</keyword>
<keyword evidence="5 12" id="KW-0812">Transmembrane</keyword>
<comment type="subcellular location">
    <subcellularLocation>
        <location evidence="1">Membrane</location>
        <topology evidence="1">Multi-pass membrane protein</topology>
    </subcellularLocation>
</comment>
<evidence type="ECO:0000256" key="5">
    <source>
        <dbReference type="ARBA" id="ARBA00022692"/>
    </source>
</evidence>
<dbReference type="GO" id="GO:0015280">
    <property type="term" value="F:ligand-gated sodium channel activity"/>
    <property type="evidence" value="ECO:0007669"/>
    <property type="project" value="TreeGrafter"/>
</dbReference>
<keyword evidence="11 12" id="KW-0407">Ion channel</keyword>
<evidence type="ECO:0000256" key="12">
    <source>
        <dbReference type="RuleBase" id="RU000679"/>
    </source>
</evidence>
<keyword evidence="14" id="KW-1185">Reference proteome</keyword>
<evidence type="ECO:0000313" key="15">
    <source>
        <dbReference type="RefSeq" id="XP_011304545.1"/>
    </source>
</evidence>
<dbReference type="GeneID" id="105267406"/>
<gene>
    <name evidence="15" type="primary">LOC105267406</name>
</gene>
<dbReference type="PANTHER" id="PTHR11690">
    <property type="entry name" value="AMILORIDE-SENSITIVE SODIUM CHANNEL-RELATED"/>
    <property type="match status" value="1"/>
</dbReference>
<keyword evidence="6 13" id="KW-1133">Transmembrane helix</keyword>
<protein>
    <submittedName>
        <fullName evidence="15">Sodium channel protein Nach</fullName>
    </submittedName>
</protein>
<proteinExistence type="inferred from homology"/>
<feature type="transmembrane region" description="Helical" evidence="13">
    <location>
        <begin position="24"/>
        <end position="45"/>
    </location>
</feature>
<feature type="transmembrane region" description="Helical" evidence="13">
    <location>
        <begin position="332"/>
        <end position="356"/>
    </location>
</feature>
<accession>A0A9R1T8F9</accession>
<keyword evidence="9 13" id="KW-0472">Membrane</keyword>
<keyword evidence="8 12" id="KW-0406">Ion transport</keyword>
<evidence type="ECO:0000256" key="8">
    <source>
        <dbReference type="ARBA" id="ARBA00023065"/>
    </source>
</evidence>
<keyword evidence="4 12" id="KW-0894">Sodium channel</keyword>
<evidence type="ECO:0000256" key="13">
    <source>
        <dbReference type="SAM" id="Phobius"/>
    </source>
</evidence>
<keyword evidence="7" id="KW-0915">Sodium</keyword>
<comment type="similarity">
    <text evidence="2 12">Belongs to the amiloride-sensitive sodium channel (TC 1.A.6) family.</text>
</comment>
<evidence type="ECO:0000256" key="10">
    <source>
        <dbReference type="ARBA" id="ARBA00023201"/>
    </source>
</evidence>
<evidence type="ECO:0000256" key="11">
    <source>
        <dbReference type="ARBA" id="ARBA00023303"/>
    </source>
</evidence>
<evidence type="ECO:0000256" key="1">
    <source>
        <dbReference type="ARBA" id="ARBA00004141"/>
    </source>
</evidence>
<dbReference type="OrthoDB" id="6238402at2759"/>
<dbReference type="PANTHER" id="PTHR11690:SF247">
    <property type="entry name" value="PICKPOCKET 23, ISOFORM C"/>
    <property type="match status" value="1"/>
</dbReference>
<evidence type="ECO:0000256" key="9">
    <source>
        <dbReference type="ARBA" id="ARBA00023136"/>
    </source>
</evidence>
<evidence type="ECO:0000256" key="4">
    <source>
        <dbReference type="ARBA" id="ARBA00022461"/>
    </source>
</evidence>
<sequence>MSRREFRGDLFWQVYGSDKNLRHFWGMCTLAAFGATLSFAVIILIKYLTEPMFTVVHIPKVDYTILFPAVIACPSSEYLDLRNYTEEEAKTLRSVYDWNWKEIKISKSLRITPDLQNLFEISLPNCRELFTNCEHMGKSMNCSEMFTTMQTFQGKCCATSPVEVTAEQKNRSIKFTPILKKRMNMYFRSNWFLPRGSSINYRLIQNMSFTISMQITTTASEASLVNPKLRGCILPEEGVGHSECQLNCQRSIFTDDLGCIPWWMTGEKSMRCRLTEYNKLLKNISSFDRCHDNCPLECNSTWYNIDRIHAPSDDTTSVSMSHWPLVTYERKVIFGILELIVAIGGILGLFMGYSLLVTVEQIYFFTIRSYCGAVLAEDEPHVVNHVEVKPRNKKHLESYNYGNFYIE</sequence>
<dbReference type="AlphaFoldDB" id="A0A9R1T8F9"/>
<name>A0A9R1T8F9_9HYME</name>
<evidence type="ECO:0000256" key="2">
    <source>
        <dbReference type="ARBA" id="ARBA00007193"/>
    </source>
</evidence>
<dbReference type="Pfam" id="PF00858">
    <property type="entry name" value="ASC"/>
    <property type="match status" value="1"/>
</dbReference>
<evidence type="ECO:0000313" key="14">
    <source>
        <dbReference type="Proteomes" id="UP000694866"/>
    </source>
</evidence>
<organism evidence="14 15">
    <name type="scientific">Fopius arisanus</name>
    <dbReference type="NCBI Taxonomy" id="64838"/>
    <lineage>
        <taxon>Eukaryota</taxon>
        <taxon>Metazoa</taxon>
        <taxon>Ecdysozoa</taxon>
        <taxon>Arthropoda</taxon>
        <taxon>Hexapoda</taxon>
        <taxon>Insecta</taxon>
        <taxon>Pterygota</taxon>
        <taxon>Neoptera</taxon>
        <taxon>Endopterygota</taxon>
        <taxon>Hymenoptera</taxon>
        <taxon>Apocrita</taxon>
        <taxon>Ichneumonoidea</taxon>
        <taxon>Braconidae</taxon>
        <taxon>Opiinae</taxon>
        <taxon>Fopius</taxon>
    </lineage>
</organism>
<dbReference type="RefSeq" id="XP_011304545.1">
    <property type="nucleotide sequence ID" value="XM_011306243.1"/>
</dbReference>
<dbReference type="KEGG" id="fas:105267406"/>
<evidence type="ECO:0000256" key="6">
    <source>
        <dbReference type="ARBA" id="ARBA00022989"/>
    </source>
</evidence>
<dbReference type="GO" id="GO:0005886">
    <property type="term" value="C:plasma membrane"/>
    <property type="evidence" value="ECO:0007669"/>
    <property type="project" value="TreeGrafter"/>
</dbReference>
<reference evidence="15" key="1">
    <citation type="submission" date="2025-08" db="UniProtKB">
        <authorList>
            <consortium name="RefSeq"/>
        </authorList>
    </citation>
    <scope>IDENTIFICATION</scope>
    <source>
        <strain evidence="15">USDA-PBARC FA_bdor</strain>
        <tissue evidence="15">Whole organism</tissue>
    </source>
</reference>
<dbReference type="Gene3D" id="1.10.287.770">
    <property type="entry name" value="YojJ-like"/>
    <property type="match status" value="1"/>
</dbReference>
<keyword evidence="10 12" id="KW-0739">Sodium transport</keyword>
<dbReference type="Proteomes" id="UP000694866">
    <property type="component" value="Unplaced"/>
</dbReference>
<evidence type="ECO:0000256" key="3">
    <source>
        <dbReference type="ARBA" id="ARBA00022448"/>
    </source>
</evidence>